<keyword evidence="3" id="KW-1185">Reference proteome</keyword>
<feature type="domain" description="ABM" evidence="1">
    <location>
        <begin position="17"/>
        <end position="80"/>
    </location>
</feature>
<evidence type="ECO:0000313" key="3">
    <source>
        <dbReference type="Proteomes" id="UP000054337"/>
    </source>
</evidence>
<organism evidence="2 3">
    <name type="scientific">Bipolaris victoriae (strain FI3)</name>
    <name type="common">Victoria blight of oats agent</name>
    <name type="synonym">Cochliobolus victoriae</name>
    <dbReference type="NCBI Taxonomy" id="930091"/>
    <lineage>
        <taxon>Eukaryota</taxon>
        <taxon>Fungi</taxon>
        <taxon>Dikarya</taxon>
        <taxon>Ascomycota</taxon>
        <taxon>Pezizomycotina</taxon>
        <taxon>Dothideomycetes</taxon>
        <taxon>Pleosporomycetidae</taxon>
        <taxon>Pleosporales</taxon>
        <taxon>Pleosporineae</taxon>
        <taxon>Pleosporaceae</taxon>
        <taxon>Bipolaris</taxon>
    </lineage>
</organism>
<name>W7E3H8_BIPV3</name>
<dbReference type="SUPFAM" id="SSF54909">
    <property type="entry name" value="Dimeric alpha+beta barrel"/>
    <property type="match status" value="1"/>
</dbReference>
<protein>
    <recommendedName>
        <fullName evidence="1">ABM domain-containing protein</fullName>
    </recommendedName>
</protein>
<gene>
    <name evidence="2" type="ORF">COCVIDRAFT_19543</name>
</gene>
<dbReference type="PANTHER" id="PTHR40624:SF1">
    <property type="entry name" value="BIOSYNTHESIS MONOOXYGENASE, PUTATIVE (AFU_ORTHOLOGUE AFUA_1G12025)-RELATED"/>
    <property type="match status" value="1"/>
</dbReference>
<dbReference type="AlphaFoldDB" id="W7E3H8"/>
<dbReference type="Proteomes" id="UP000054337">
    <property type="component" value="Unassembled WGS sequence"/>
</dbReference>
<dbReference type="EMBL" id="KI968802">
    <property type="protein sequence ID" value="EUN22771.1"/>
    <property type="molecule type" value="Genomic_DNA"/>
</dbReference>
<evidence type="ECO:0000313" key="2">
    <source>
        <dbReference type="EMBL" id="EUN22771.1"/>
    </source>
</evidence>
<proteinExistence type="predicted"/>
<dbReference type="PANTHER" id="PTHR40624">
    <property type="entry name" value="BIOSYNTHESIS MONOOXYGENASE, PUTATIVE (AFU_ORTHOLOGUE AFUA_1G12025)-RELATED"/>
    <property type="match status" value="1"/>
</dbReference>
<dbReference type="HOGENOM" id="CLU_111686_0_0_1"/>
<dbReference type="InterPro" id="IPR011008">
    <property type="entry name" value="Dimeric_a/b-barrel"/>
</dbReference>
<accession>W7E3H8</accession>
<dbReference type="GeneID" id="26252380"/>
<reference evidence="2 3" key="1">
    <citation type="journal article" date="2013" name="PLoS Genet.">
        <title>Comparative genome structure, secondary metabolite, and effector coding capacity across Cochliobolus pathogens.</title>
        <authorList>
            <person name="Condon B.J."/>
            <person name="Leng Y."/>
            <person name="Wu D."/>
            <person name="Bushley K.E."/>
            <person name="Ohm R.A."/>
            <person name="Otillar R."/>
            <person name="Martin J."/>
            <person name="Schackwitz W."/>
            <person name="Grimwood J."/>
            <person name="MohdZainudin N."/>
            <person name="Xue C."/>
            <person name="Wang R."/>
            <person name="Manning V.A."/>
            <person name="Dhillon B."/>
            <person name="Tu Z.J."/>
            <person name="Steffenson B.J."/>
            <person name="Salamov A."/>
            <person name="Sun H."/>
            <person name="Lowry S."/>
            <person name="LaButti K."/>
            <person name="Han J."/>
            <person name="Copeland A."/>
            <person name="Lindquist E."/>
            <person name="Barry K."/>
            <person name="Schmutz J."/>
            <person name="Baker S.E."/>
            <person name="Ciuffetti L.M."/>
            <person name="Grigoriev I.V."/>
            <person name="Zhong S."/>
            <person name="Turgeon B.G."/>
        </authorList>
    </citation>
    <scope>NUCLEOTIDE SEQUENCE [LARGE SCALE GENOMIC DNA]</scope>
    <source>
        <strain evidence="2 3">FI3</strain>
    </source>
</reference>
<dbReference type="Gene3D" id="3.30.70.100">
    <property type="match status" value="1"/>
</dbReference>
<dbReference type="OrthoDB" id="4520428at2759"/>
<dbReference type="Pfam" id="PF03992">
    <property type="entry name" value="ABM"/>
    <property type="match status" value="1"/>
</dbReference>
<dbReference type="RefSeq" id="XP_014552342.1">
    <property type="nucleotide sequence ID" value="XM_014696856.1"/>
</dbReference>
<dbReference type="InterPro" id="IPR007138">
    <property type="entry name" value="ABM_dom"/>
</dbReference>
<sequence>MASILTTARLVCKDAQARQKAIEYFQKIIDYTTPNEPEVLQYVCALPYDDQAEKEIYMIEEYANQAASDAHMTTKPVQDLIQLFSAGEVLAQPPEVHPCPIVNKTMLGSTLSISSTPVIALLNVPSKPNQSVAPKRDWEGVFEKAVVDVKGLGAMLVSEDKEAKCMRMEGVLQDDDAYREFQRVVAGNKTGTVEMVRIKLVCGFVSREAKSKL</sequence>
<evidence type="ECO:0000259" key="1">
    <source>
        <dbReference type="Pfam" id="PF03992"/>
    </source>
</evidence>